<organism evidence="2 3">
    <name type="scientific">Corallincola platygyrae</name>
    <dbReference type="NCBI Taxonomy" id="1193278"/>
    <lineage>
        <taxon>Bacteria</taxon>
        <taxon>Pseudomonadati</taxon>
        <taxon>Pseudomonadota</taxon>
        <taxon>Gammaproteobacteria</taxon>
        <taxon>Alteromonadales</taxon>
        <taxon>Psychromonadaceae</taxon>
        <taxon>Corallincola</taxon>
    </lineage>
</organism>
<evidence type="ECO:0000313" key="2">
    <source>
        <dbReference type="EMBL" id="MFD2096035.1"/>
    </source>
</evidence>
<feature type="transmembrane region" description="Helical" evidence="1">
    <location>
        <begin position="32"/>
        <end position="51"/>
    </location>
</feature>
<dbReference type="RefSeq" id="WP_345340978.1">
    <property type="nucleotide sequence ID" value="NZ_BAABLI010000017.1"/>
</dbReference>
<keyword evidence="1" id="KW-0812">Transmembrane</keyword>
<evidence type="ECO:0000256" key="1">
    <source>
        <dbReference type="SAM" id="Phobius"/>
    </source>
</evidence>
<keyword evidence="3" id="KW-1185">Reference proteome</keyword>
<comment type="caution">
    <text evidence="2">The sequence shown here is derived from an EMBL/GenBank/DDBJ whole genome shotgun (WGS) entry which is preliminary data.</text>
</comment>
<evidence type="ECO:0000313" key="3">
    <source>
        <dbReference type="Proteomes" id="UP001597380"/>
    </source>
</evidence>
<proteinExistence type="predicted"/>
<dbReference type="Proteomes" id="UP001597380">
    <property type="component" value="Unassembled WGS sequence"/>
</dbReference>
<evidence type="ECO:0008006" key="4">
    <source>
        <dbReference type="Google" id="ProtNLM"/>
    </source>
</evidence>
<dbReference type="EMBL" id="JBHUHT010000011">
    <property type="protein sequence ID" value="MFD2096035.1"/>
    <property type="molecule type" value="Genomic_DNA"/>
</dbReference>
<keyword evidence="1" id="KW-1133">Transmembrane helix</keyword>
<feature type="transmembrane region" description="Helical" evidence="1">
    <location>
        <begin position="57"/>
        <end position="74"/>
    </location>
</feature>
<name>A0ABW4XLA1_9GAMM</name>
<accession>A0ABW4XLA1</accession>
<keyword evidence="1" id="KW-0472">Membrane</keyword>
<reference evidence="3" key="1">
    <citation type="journal article" date="2019" name="Int. J. Syst. Evol. Microbiol.">
        <title>The Global Catalogue of Microorganisms (GCM) 10K type strain sequencing project: providing services to taxonomists for standard genome sequencing and annotation.</title>
        <authorList>
            <consortium name="The Broad Institute Genomics Platform"/>
            <consortium name="The Broad Institute Genome Sequencing Center for Infectious Disease"/>
            <person name="Wu L."/>
            <person name="Ma J."/>
        </authorList>
    </citation>
    <scope>NUCLEOTIDE SEQUENCE [LARGE SCALE GENOMIC DNA]</scope>
    <source>
        <strain evidence="3">CGMCC 1.10992</strain>
    </source>
</reference>
<gene>
    <name evidence="2" type="ORF">ACFSJ3_08570</name>
</gene>
<protein>
    <recommendedName>
        <fullName evidence="4">GPI-GlcNAc transferase complex PIG-H component conserved domain-containing protein</fullName>
    </recommendedName>
</protein>
<sequence length="158" mass="17473">MIGHAGSLIKNLRLGGRLRNHYKSTRWTAKRLVLFCGCLLLIPIGVTGFYLELSNAFSSFVLTLGIFGVLFPFASHHDVSLTFTDRMLVVIQGGMATANIELHAVTGIMQEQRGAIDGVLVRCRNDLEYFVPLSMFSSPIREEVTQRLTSIQAVAESD</sequence>